<name>A0A7J6B2X5_AMEME</name>
<evidence type="ECO:0000313" key="2">
    <source>
        <dbReference type="Proteomes" id="UP000593565"/>
    </source>
</evidence>
<dbReference type="AlphaFoldDB" id="A0A7J6B2X5"/>
<dbReference type="EMBL" id="JAAGNN010000005">
    <property type="protein sequence ID" value="KAF4089335.1"/>
    <property type="molecule type" value="Genomic_DNA"/>
</dbReference>
<dbReference type="Proteomes" id="UP000593565">
    <property type="component" value="Unassembled WGS sequence"/>
</dbReference>
<accession>A0A7J6B2X5</accession>
<organism evidence="1 2">
    <name type="scientific">Ameiurus melas</name>
    <name type="common">Black bullhead</name>
    <name type="synonym">Silurus melas</name>
    <dbReference type="NCBI Taxonomy" id="219545"/>
    <lineage>
        <taxon>Eukaryota</taxon>
        <taxon>Metazoa</taxon>
        <taxon>Chordata</taxon>
        <taxon>Craniata</taxon>
        <taxon>Vertebrata</taxon>
        <taxon>Euteleostomi</taxon>
        <taxon>Actinopterygii</taxon>
        <taxon>Neopterygii</taxon>
        <taxon>Teleostei</taxon>
        <taxon>Ostariophysi</taxon>
        <taxon>Siluriformes</taxon>
        <taxon>Ictaluridae</taxon>
        <taxon>Ameiurus</taxon>
    </lineage>
</organism>
<sequence>MRLTKLSPSFRGGGAVGRWSLLSSNSSGGKREHKQFGAEFPIFSDIFYLGLPNCGLIAIPFHKAASKMF</sequence>
<gene>
    <name evidence="1" type="ORF">AMELA_G00065810</name>
</gene>
<proteinExistence type="predicted"/>
<protein>
    <submittedName>
        <fullName evidence="1">Uncharacterized protein</fullName>
    </submittedName>
</protein>
<reference evidence="1 2" key="1">
    <citation type="submission" date="2020-02" db="EMBL/GenBank/DDBJ databases">
        <title>A chromosome-scale genome assembly of the black bullhead catfish (Ameiurus melas).</title>
        <authorList>
            <person name="Wen M."/>
            <person name="Zham M."/>
            <person name="Cabau C."/>
            <person name="Klopp C."/>
            <person name="Donnadieu C."/>
            <person name="Roques C."/>
            <person name="Bouchez O."/>
            <person name="Lampietro C."/>
            <person name="Jouanno E."/>
            <person name="Herpin A."/>
            <person name="Louis A."/>
            <person name="Berthelot C."/>
            <person name="Parey E."/>
            <person name="Roest-Crollius H."/>
            <person name="Braasch I."/>
            <person name="Postlethwait J."/>
            <person name="Robinson-Rechavi M."/>
            <person name="Echchiki A."/>
            <person name="Begum T."/>
            <person name="Montfort J."/>
            <person name="Schartl M."/>
            <person name="Bobe J."/>
            <person name="Guiguen Y."/>
        </authorList>
    </citation>
    <scope>NUCLEOTIDE SEQUENCE [LARGE SCALE GENOMIC DNA]</scope>
    <source>
        <strain evidence="1">M_S1</strain>
        <tissue evidence="1">Blood</tissue>
    </source>
</reference>
<evidence type="ECO:0000313" key="1">
    <source>
        <dbReference type="EMBL" id="KAF4089335.1"/>
    </source>
</evidence>
<keyword evidence="2" id="KW-1185">Reference proteome</keyword>
<comment type="caution">
    <text evidence="1">The sequence shown here is derived from an EMBL/GenBank/DDBJ whole genome shotgun (WGS) entry which is preliminary data.</text>
</comment>